<evidence type="ECO:0000256" key="4">
    <source>
        <dbReference type="ARBA" id="ARBA00022692"/>
    </source>
</evidence>
<gene>
    <name evidence="9" type="primary">araQ_4</name>
    <name evidence="9" type="ORF">Mterra_00396</name>
</gene>
<evidence type="ECO:0000256" key="2">
    <source>
        <dbReference type="ARBA" id="ARBA00022448"/>
    </source>
</evidence>
<dbReference type="Pfam" id="PF00528">
    <property type="entry name" value="BPD_transp_1"/>
    <property type="match status" value="1"/>
</dbReference>
<name>A0A399F3A0_9DEIN</name>
<feature type="transmembrane region" description="Helical" evidence="7">
    <location>
        <begin position="20"/>
        <end position="40"/>
    </location>
</feature>
<dbReference type="GO" id="GO:0005886">
    <property type="term" value="C:plasma membrane"/>
    <property type="evidence" value="ECO:0007669"/>
    <property type="project" value="UniProtKB-SubCell"/>
</dbReference>
<evidence type="ECO:0000259" key="8">
    <source>
        <dbReference type="PROSITE" id="PS50928"/>
    </source>
</evidence>
<protein>
    <submittedName>
        <fullName evidence="9">L-arabinose transport system permease protein AraQ</fullName>
    </submittedName>
</protein>
<dbReference type="EMBL" id="QXDL01000008">
    <property type="protein sequence ID" value="RIH90510.1"/>
    <property type="molecule type" value="Genomic_DNA"/>
</dbReference>
<feature type="domain" description="ABC transmembrane type-1" evidence="8">
    <location>
        <begin position="94"/>
        <end position="287"/>
    </location>
</feature>
<feature type="transmembrane region" description="Helical" evidence="7">
    <location>
        <begin position="205"/>
        <end position="227"/>
    </location>
</feature>
<feature type="transmembrane region" description="Helical" evidence="7">
    <location>
        <begin position="131"/>
        <end position="153"/>
    </location>
</feature>
<comment type="subcellular location">
    <subcellularLocation>
        <location evidence="1 7">Cell membrane</location>
        <topology evidence="1 7">Multi-pass membrane protein</topology>
    </subcellularLocation>
</comment>
<feature type="transmembrane region" description="Helical" evidence="7">
    <location>
        <begin position="165"/>
        <end position="184"/>
    </location>
</feature>
<proteinExistence type="inferred from homology"/>
<dbReference type="GO" id="GO:0055085">
    <property type="term" value="P:transmembrane transport"/>
    <property type="evidence" value="ECO:0007669"/>
    <property type="project" value="InterPro"/>
</dbReference>
<feature type="transmembrane region" description="Helical" evidence="7">
    <location>
        <begin position="98"/>
        <end position="119"/>
    </location>
</feature>
<dbReference type="InterPro" id="IPR035906">
    <property type="entry name" value="MetI-like_sf"/>
</dbReference>
<keyword evidence="3" id="KW-1003">Cell membrane</keyword>
<sequence length="301" mass="33734">MHSGTTYTREVQRLTPGRVLAWALLAALIFVTLFPLWIVVKTAITHPKELFGQATLLFPTDPTLLNFRRALGMVSLEENLAVGGVANINFLTAMRNSVLFTLTIVVFQTFFSALAAYAFARLRFPGRDVIFFLFLAATMIPGAVLFIPNFILIKNLGWLNTFQGMVAPFVLMTPFAVFFLRQFFLAVPKELEEAAYLDGATPFYIFWRIILPISKTPLVTLGILTTINAWNEFFWPWIVGKDNNLQVLTVALKMFQSQTPQGSPDWTGLMAATFLAIIPVFILLVVLGRQVVESLQFSGLK</sequence>
<dbReference type="PROSITE" id="PS50928">
    <property type="entry name" value="ABC_TM1"/>
    <property type="match status" value="1"/>
</dbReference>
<dbReference type="Gene3D" id="1.10.3720.10">
    <property type="entry name" value="MetI-like"/>
    <property type="match status" value="1"/>
</dbReference>
<dbReference type="PANTHER" id="PTHR43744">
    <property type="entry name" value="ABC TRANSPORTER PERMEASE PROTEIN MG189-RELATED-RELATED"/>
    <property type="match status" value="1"/>
</dbReference>
<dbReference type="PANTHER" id="PTHR43744:SF12">
    <property type="entry name" value="ABC TRANSPORTER PERMEASE PROTEIN MG189-RELATED"/>
    <property type="match status" value="1"/>
</dbReference>
<accession>A0A399F3A0</accession>
<evidence type="ECO:0000313" key="10">
    <source>
        <dbReference type="Proteomes" id="UP000265715"/>
    </source>
</evidence>
<evidence type="ECO:0000256" key="1">
    <source>
        <dbReference type="ARBA" id="ARBA00004651"/>
    </source>
</evidence>
<dbReference type="OrthoDB" id="9771544at2"/>
<evidence type="ECO:0000256" key="5">
    <source>
        <dbReference type="ARBA" id="ARBA00022989"/>
    </source>
</evidence>
<feature type="transmembrane region" description="Helical" evidence="7">
    <location>
        <begin position="266"/>
        <end position="287"/>
    </location>
</feature>
<evidence type="ECO:0000313" key="9">
    <source>
        <dbReference type="EMBL" id="RIH90510.1"/>
    </source>
</evidence>
<evidence type="ECO:0000256" key="6">
    <source>
        <dbReference type="ARBA" id="ARBA00023136"/>
    </source>
</evidence>
<keyword evidence="2 7" id="KW-0813">Transport</keyword>
<dbReference type="Proteomes" id="UP000265715">
    <property type="component" value="Unassembled WGS sequence"/>
</dbReference>
<keyword evidence="10" id="KW-1185">Reference proteome</keyword>
<organism evidence="9 10">
    <name type="scientific">Calidithermus terrae</name>
    <dbReference type="NCBI Taxonomy" id="1408545"/>
    <lineage>
        <taxon>Bacteria</taxon>
        <taxon>Thermotogati</taxon>
        <taxon>Deinococcota</taxon>
        <taxon>Deinococci</taxon>
        <taxon>Thermales</taxon>
        <taxon>Thermaceae</taxon>
        <taxon>Calidithermus</taxon>
    </lineage>
</organism>
<comment type="caution">
    <text evidence="9">The sequence shown here is derived from an EMBL/GenBank/DDBJ whole genome shotgun (WGS) entry which is preliminary data.</text>
</comment>
<reference evidence="9 10" key="1">
    <citation type="submission" date="2018-08" db="EMBL/GenBank/DDBJ databases">
        <title>Meiothermus terrae DSM 26712 genome sequencing project.</title>
        <authorList>
            <person name="Da Costa M.S."/>
            <person name="Albuquerque L."/>
            <person name="Raposo P."/>
            <person name="Froufe H.J.C."/>
            <person name="Barroso C.S."/>
            <person name="Egas C."/>
        </authorList>
    </citation>
    <scope>NUCLEOTIDE SEQUENCE [LARGE SCALE GENOMIC DNA]</scope>
    <source>
        <strain evidence="9 10">DSM 26712</strain>
    </source>
</reference>
<keyword evidence="4 7" id="KW-0812">Transmembrane</keyword>
<comment type="similarity">
    <text evidence="7">Belongs to the binding-protein-dependent transport system permease family.</text>
</comment>
<keyword evidence="6 7" id="KW-0472">Membrane</keyword>
<dbReference type="AlphaFoldDB" id="A0A399F3A0"/>
<evidence type="ECO:0000256" key="3">
    <source>
        <dbReference type="ARBA" id="ARBA00022475"/>
    </source>
</evidence>
<dbReference type="CDD" id="cd06261">
    <property type="entry name" value="TM_PBP2"/>
    <property type="match status" value="1"/>
</dbReference>
<keyword evidence="5 7" id="KW-1133">Transmembrane helix</keyword>
<dbReference type="SUPFAM" id="SSF161098">
    <property type="entry name" value="MetI-like"/>
    <property type="match status" value="1"/>
</dbReference>
<dbReference type="InterPro" id="IPR000515">
    <property type="entry name" value="MetI-like"/>
</dbReference>
<evidence type="ECO:0000256" key="7">
    <source>
        <dbReference type="RuleBase" id="RU363032"/>
    </source>
</evidence>
<dbReference type="RefSeq" id="WP_119313645.1">
    <property type="nucleotide sequence ID" value="NZ_QXDL01000008.1"/>
</dbReference>